<feature type="binding site" evidence="11">
    <location>
        <position position="177"/>
    </location>
    <ligand>
        <name>UDP-N-acetyl-alpha-D-muramoyl-L-alanyl-D-glutamate</name>
        <dbReference type="ChEBI" id="CHEBI:83900"/>
    </ligand>
</feature>
<sequence>MKLRELLSDESAFVIGDEDTEVSGVSYDSRKIEKDYAFFSLPGHNTDGRKYIAEAIANGASVIITDSKYDTNDVAQVVIKDIFRFMSLFGAKFYNYPDRELNIMGITGTNGKTTVTYMIESILANSGIECGVIGTVNYRYKGKVIEANNTTPQSLDIYRIMRDISNNGIKYLVMEVSSHALSLGRVYGIEFDTAVFTNLTREHLDFHKNMDRYFEAKSALFKELGAGKKNNKKCAIINVDDEYGRKLLKVGISAEIKLYSAIEKNAADFKASNIKVTNKGAVFNLVFCNKRARIRIKHIGVHNVYNALAALAAAVCSEISFENAVEGLNNSSRVPGRLEKVNTIGLGFEIVVDYAHTDDALESVLRALKDLNPKRIIIVFGCGGDRDRAKRPLMGKIAVEMSDFVFVTSDNPRTEDPYQIILDIEVGIKRAGKKNYKVVVDREAAIKEVIMMAADKGDIILLAGKGHETYQITSGGKVHFNDVKIAEKYIDLKKKQKIAAKQAGQREFIF</sequence>
<keyword evidence="4 11" id="KW-0132">Cell division</keyword>
<dbReference type="RefSeq" id="WP_015423190.1">
    <property type="nucleotide sequence ID" value="NC_020419.1"/>
</dbReference>
<dbReference type="HOGENOM" id="CLU_022291_4_1_0"/>
<dbReference type="GO" id="GO:0009252">
    <property type="term" value="P:peptidoglycan biosynthetic process"/>
    <property type="evidence" value="ECO:0007669"/>
    <property type="project" value="UniProtKB-UniRule"/>
</dbReference>
<dbReference type="PATRIC" id="fig|471821.5.peg.267"/>
<dbReference type="InterPro" id="IPR018109">
    <property type="entry name" value="Folylpolyglutamate_synth_CS"/>
</dbReference>
<keyword evidence="2 11" id="KW-0963">Cytoplasm</keyword>
<reference evidence="17" key="1">
    <citation type="journal article" date="2008" name="Proc. Natl. Acad. Sci. U.S.A.">
        <title>Complete genome of the uncultured termite group 1 bacteria in a single host protist cell.</title>
        <authorList>
            <person name="Hongoh Y."/>
            <person name="Sharma V.K."/>
            <person name="Prakash T."/>
            <person name="Noda S."/>
            <person name="Taylor T.D."/>
            <person name="Kudo T."/>
            <person name="Sakaki Y."/>
            <person name="Toyoda A."/>
            <person name="Hattori M."/>
            <person name="Ohkuma M."/>
        </authorList>
    </citation>
    <scope>NUCLEOTIDE SEQUENCE [LARGE SCALE GENOMIC DNA]</scope>
    <source>
        <strain evidence="17">Rs-D17 genomovar Ri2008</strain>
    </source>
</reference>
<comment type="cofactor">
    <cofactor evidence="11">
        <name>Mg(2+)</name>
        <dbReference type="ChEBI" id="CHEBI:18420"/>
    </cofactor>
</comment>
<keyword evidence="11" id="KW-0460">Magnesium</keyword>
<dbReference type="EC" id="6.3.2.13" evidence="11"/>
<evidence type="ECO:0000256" key="7">
    <source>
        <dbReference type="ARBA" id="ARBA00022960"/>
    </source>
</evidence>
<feature type="binding site" evidence="11">
    <location>
        <position position="386"/>
    </location>
    <ligand>
        <name>meso-2,6-diaminopimelate</name>
        <dbReference type="ChEBI" id="CHEBI:57791"/>
    </ligand>
</feature>
<dbReference type="GO" id="GO:0008360">
    <property type="term" value="P:regulation of cell shape"/>
    <property type="evidence" value="ECO:0007669"/>
    <property type="project" value="UniProtKB-KW"/>
</dbReference>
<feature type="short sequence motif" description="Meso-diaminopimelate recognition motif" evidence="11">
    <location>
        <begin position="410"/>
        <end position="413"/>
    </location>
</feature>
<dbReference type="GO" id="GO:0008765">
    <property type="term" value="F:UDP-N-acetylmuramoylalanyl-D-glutamate-2,6-diaminopimelate ligase activity"/>
    <property type="evidence" value="ECO:0007669"/>
    <property type="project" value="UniProtKB-UniRule"/>
</dbReference>
<dbReference type="AlphaFoldDB" id="B1GZI0"/>
<evidence type="ECO:0000259" key="15">
    <source>
        <dbReference type="Pfam" id="PF08245"/>
    </source>
</evidence>
<dbReference type="Gene3D" id="3.90.190.20">
    <property type="entry name" value="Mur ligase, C-terminal domain"/>
    <property type="match status" value="1"/>
</dbReference>
<dbReference type="InterPro" id="IPR005761">
    <property type="entry name" value="UDP-N-AcMur-Glu-dNH2Pim_ligase"/>
</dbReference>
<feature type="binding site" evidence="11">
    <location>
        <position position="468"/>
    </location>
    <ligand>
        <name>meso-2,6-diaminopimelate</name>
        <dbReference type="ChEBI" id="CHEBI:57791"/>
    </ligand>
</feature>
<comment type="caution">
    <text evidence="11">Lacks conserved residue(s) required for the propagation of feature annotation.</text>
</comment>
<dbReference type="InterPro" id="IPR036565">
    <property type="entry name" value="Mur-like_cat_sf"/>
</dbReference>
<dbReference type="KEGG" id="rsd:TGRD_178"/>
<proteinExistence type="inferred from homology"/>
<comment type="subcellular location">
    <subcellularLocation>
        <location evidence="11 12">Cytoplasm</location>
    </subcellularLocation>
</comment>
<feature type="binding site" evidence="11">
    <location>
        <begin position="410"/>
        <end position="413"/>
    </location>
    <ligand>
        <name>meso-2,6-diaminopimelate</name>
        <dbReference type="ChEBI" id="CHEBI:57791"/>
    </ligand>
</feature>
<evidence type="ECO:0000256" key="4">
    <source>
        <dbReference type="ARBA" id="ARBA00022618"/>
    </source>
</evidence>
<dbReference type="SUPFAM" id="SSF63418">
    <property type="entry name" value="MurE/MurF N-terminal domain"/>
    <property type="match status" value="1"/>
</dbReference>
<keyword evidence="3 11" id="KW-0436">Ligase</keyword>
<dbReference type="STRING" id="471821.TGRD_179"/>
<dbReference type="Proteomes" id="UP000001691">
    <property type="component" value="Chromosome"/>
</dbReference>
<evidence type="ECO:0000256" key="3">
    <source>
        <dbReference type="ARBA" id="ARBA00022598"/>
    </source>
</evidence>
<dbReference type="SUPFAM" id="SSF53244">
    <property type="entry name" value="MurD-like peptide ligases, peptide-binding domain"/>
    <property type="match status" value="1"/>
</dbReference>
<dbReference type="Gene3D" id="3.40.1190.10">
    <property type="entry name" value="Mur-like, catalytic domain"/>
    <property type="match status" value="1"/>
</dbReference>
<dbReference type="GO" id="GO:0071555">
    <property type="term" value="P:cell wall organization"/>
    <property type="evidence" value="ECO:0007669"/>
    <property type="project" value="UniProtKB-KW"/>
</dbReference>
<feature type="domain" description="Mur ligase N-terminal catalytic" evidence="13">
    <location>
        <begin position="21"/>
        <end position="74"/>
    </location>
</feature>
<dbReference type="Gene3D" id="3.40.1390.10">
    <property type="entry name" value="MurE/MurF, N-terminal domain"/>
    <property type="match status" value="1"/>
</dbReference>
<dbReference type="InterPro" id="IPR000713">
    <property type="entry name" value="Mur_ligase_N"/>
</dbReference>
<organism evidence="16 17">
    <name type="scientific">Endomicrobium trichonymphae</name>
    <dbReference type="NCBI Taxonomy" id="1408204"/>
    <lineage>
        <taxon>Bacteria</taxon>
        <taxon>Pseudomonadati</taxon>
        <taxon>Elusimicrobiota</taxon>
        <taxon>Endomicrobiia</taxon>
        <taxon>Endomicrobiales</taxon>
        <taxon>Endomicrobiaceae</taxon>
        <taxon>Candidatus Endomicrobiellum</taxon>
    </lineage>
</organism>
<evidence type="ECO:0000256" key="6">
    <source>
        <dbReference type="ARBA" id="ARBA00022840"/>
    </source>
</evidence>
<comment type="function">
    <text evidence="11">Catalyzes the addition of meso-diaminopimelic acid to the nucleotide precursor UDP-N-acetylmuramoyl-L-alanyl-D-glutamate (UMAG) in the biosynthesis of bacterial cell-wall peptidoglycan.</text>
</comment>
<dbReference type="InterPro" id="IPR036615">
    <property type="entry name" value="Mur_ligase_C_dom_sf"/>
</dbReference>
<feature type="modified residue" description="N6-carboxylysine" evidence="11">
    <location>
        <position position="217"/>
    </location>
</feature>
<dbReference type="SUPFAM" id="SSF53623">
    <property type="entry name" value="MurD-like peptide ligases, catalytic domain"/>
    <property type="match status" value="1"/>
</dbReference>
<evidence type="ECO:0000259" key="14">
    <source>
        <dbReference type="Pfam" id="PF02875"/>
    </source>
</evidence>
<protein>
    <recommendedName>
        <fullName evidence="11">UDP-N-acetylmuramoyl-L-alanyl-D-glutamate--2,6-diaminopimelate ligase</fullName>
        <ecNumber evidence="11">6.3.2.13</ecNumber>
    </recommendedName>
    <alternativeName>
        <fullName evidence="11">Meso-A2pm-adding enzyme</fullName>
    </alternativeName>
    <alternativeName>
        <fullName evidence="11">Meso-diaminopimelate-adding enzyme</fullName>
    </alternativeName>
    <alternativeName>
        <fullName evidence="11">UDP-MurNAc-L-Ala-D-Glu:meso-diaminopimelate ligase</fullName>
    </alternativeName>
    <alternativeName>
        <fullName evidence="11">UDP-MurNAc-tripeptide synthetase</fullName>
    </alternativeName>
    <alternativeName>
        <fullName evidence="11">UDP-N-acetylmuramyl-tripeptide synthetase</fullName>
    </alternativeName>
</protein>
<evidence type="ECO:0000259" key="13">
    <source>
        <dbReference type="Pfam" id="PF01225"/>
    </source>
</evidence>
<dbReference type="UniPathway" id="UPA00219"/>
<dbReference type="NCBIfam" id="TIGR01085">
    <property type="entry name" value="murE"/>
    <property type="match status" value="1"/>
</dbReference>
<dbReference type="GO" id="GO:0005524">
    <property type="term" value="F:ATP binding"/>
    <property type="evidence" value="ECO:0007669"/>
    <property type="project" value="UniProtKB-UniRule"/>
</dbReference>
<accession>B1GZI0</accession>
<feature type="binding site" evidence="11">
    <location>
        <position position="185"/>
    </location>
    <ligand>
        <name>UDP-N-acetyl-alpha-D-muramoyl-L-alanyl-D-glutamate</name>
        <dbReference type="ChEBI" id="CHEBI:83900"/>
    </ligand>
</feature>
<evidence type="ECO:0000256" key="1">
    <source>
        <dbReference type="ARBA" id="ARBA00005898"/>
    </source>
</evidence>
<feature type="binding site" evidence="11">
    <location>
        <position position="464"/>
    </location>
    <ligand>
        <name>meso-2,6-diaminopimelate</name>
        <dbReference type="ChEBI" id="CHEBI:57791"/>
    </ligand>
</feature>
<comment type="catalytic activity">
    <reaction evidence="11">
        <text>UDP-N-acetyl-alpha-D-muramoyl-L-alanyl-D-glutamate + meso-2,6-diaminopimelate + ATP = UDP-N-acetyl-alpha-D-muramoyl-L-alanyl-gamma-D-glutamyl-meso-2,6-diaminopimelate + ADP + phosphate + H(+)</text>
        <dbReference type="Rhea" id="RHEA:23676"/>
        <dbReference type="ChEBI" id="CHEBI:15378"/>
        <dbReference type="ChEBI" id="CHEBI:30616"/>
        <dbReference type="ChEBI" id="CHEBI:43474"/>
        <dbReference type="ChEBI" id="CHEBI:57791"/>
        <dbReference type="ChEBI" id="CHEBI:83900"/>
        <dbReference type="ChEBI" id="CHEBI:83905"/>
        <dbReference type="ChEBI" id="CHEBI:456216"/>
        <dbReference type="EC" id="6.3.2.13"/>
    </reaction>
</comment>
<gene>
    <name evidence="11" type="primary">murE</name>
    <name evidence="16" type="ordered locus">TGRD_178</name>
</gene>
<dbReference type="GO" id="GO:0051301">
    <property type="term" value="P:cell division"/>
    <property type="evidence" value="ECO:0007669"/>
    <property type="project" value="UniProtKB-KW"/>
</dbReference>
<dbReference type="GO" id="GO:0000287">
    <property type="term" value="F:magnesium ion binding"/>
    <property type="evidence" value="ECO:0007669"/>
    <property type="project" value="UniProtKB-UniRule"/>
</dbReference>
<dbReference type="Pfam" id="PF01225">
    <property type="entry name" value="Mur_ligase"/>
    <property type="match status" value="1"/>
</dbReference>
<feature type="binding site" evidence="11">
    <location>
        <begin position="150"/>
        <end position="151"/>
    </location>
    <ligand>
        <name>UDP-N-acetyl-alpha-D-muramoyl-L-alanyl-D-glutamate</name>
        <dbReference type="ChEBI" id="CHEBI:83900"/>
    </ligand>
</feature>
<evidence type="ECO:0000256" key="11">
    <source>
        <dbReference type="HAMAP-Rule" id="MF_00208"/>
    </source>
</evidence>
<dbReference type="Pfam" id="PF08245">
    <property type="entry name" value="Mur_ligase_M"/>
    <property type="match status" value="1"/>
</dbReference>
<evidence type="ECO:0000256" key="8">
    <source>
        <dbReference type="ARBA" id="ARBA00022984"/>
    </source>
</evidence>
<evidence type="ECO:0000256" key="2">
    <source>
        <dbReference type="ARBA" id="ARBA00022490"/>
    </source>
</evidence>
<feature type="binding site" evidence="11">
    <location>
        <position position="149"/>
    </location>
    <ligand>
        <name>UDP-N-acetyl-alpha-D-muramoyl-L-alanyl-D-glutamate</name>
        <dbReference type="ChEBI" id="CHEBI:83900"/>
    </ligand>
</feature>
<dbReference type="PANTHER" id="PTHR23135">
    <property type="entry name" value="MUR LIGASE FAMILY MEMBER"/>
    <property type="match status" value="1"/>
</dbReference>
<evidence type="ECO:0000256" key="5">
    <source>
        <dbReference type="ARBA" id="ARBA00022741"/>
    </source>
</evidence>
<comment type="similarity">
    <text evidence="1 11">Belongs to the MurCDEF family. MurE subfamily.</text>
</comment>
<name>B1GZI0_ENDTX</name>
<feature type="domain" description="Mur ligase C-terminal" evidence="14">
    <location>
        <begin position="336"/>
        <end position="466"/>
    </location>
</feature>
<keyword evidence="17" id="KW-1185">Reference proteome</keyword>
<keyword evidence="8 11" id="KW-0573">Peptidoglycan synthesis</keyword>
<feature type="domain" description="Mur ligase central" evidence="15">
    <location>
        <begin position="106"/>
        <end position="314"/>
    </location>
</feature>
<evidence type="ECO:0000256" key="10">
    <source>
        <dbReference type="ARBA" id="ARBA00023316"/>
    </source>
</evidence>
<dbReference type="GO" id="GO:0005737">
    <property type="term" value="C:cytoplasm"/>
    <property type="evidence" value="ECO:0007669"/>
    <property type="project" value="UniProtKB-SubCell"/>
</dbReference>
<keyword evidence="5 11" id="KW-0547">Nucleotide-binding</keyword>
<dbReference type="InterPro" id="IPR013221">
    <property type="entry name" value="Mur_ligase_cen"/>
</dbReference>
<dbReference type="PROSITE" id="PS01011">
    <property type="entry name" value="FOLYLPOLYGLU_SYNT_1"/>
    <property type="match status" value="1"/>
</dbReference>
<dbReference type="NCBIfam" id="NF001124">
    <property type="entry name" value="PRK00139.1-2"/>
    <property type="match status" value="1"/>
</dbReference>
<evidence type="ECO:0000313" key="17">
    <source>
        <dbReference type="Proteomes" id="UP000001691"/>
    </source>
</evidence>
<evidence type="ECO:0000313" key="16">
    <source>
        <dbReference type="EMBL" id="BAG13662.1"/>
    </source>
</evidence>
<dbReference type="PANTHER" id="PTHR23135:SF4">
    <property type="entry name" value="UDP-N-ACETYLMURAMOYL-L-ALANYL-D-GLUTAMATE--2,6-DIAMINOPIMELATE LIGASE MURE HOMOLOG, CHLOROPLASTIC"/>
    <property type="match status" value="1"/>
</dbReference>
<comment type="pathway">
    <text evidence="11 12">Cell wall biogenesis; peptidoglycan biosynthesis.</text>
</comment>
<comment type="PTM">
    <text evidence="11">Carboxylation is probably crucial for Mg(2+) binding and, consequently, for the gamma-phosphate positioning of ATP.</text>
</comment>
<keyword evidence="10 11" id="KW-0961">Cell wall biogenesis/degradation</keyword>
<dbReference type="InterPro" id="IPR004101">
    <property type="entry name" value="Mur_ligase_C"/>
</dbReference>
<dbReference type="InterPro" id="IPR035911">
    <property type="entry name" value="MurE/MurF_N"/>
</dbReference>
<feature type="binding site" evidence="11">
    <location>
        <position position="29"/>
    </location>
    <ligand>
        <name>UDP-N-acetyl-alpha-D-muramoyl-L-alanyl-D-glutamate</name>
        <dbReference type="ChEBI" id="CHEBI:83900"/>
    </ligand>
</feature>
<keyword evidence="7 11" id="KW-0133">Cell shape</keyword>
<keyword evidence="6 11" id="KW-0067">ATP-binding</keyword>
<dbReference type="GO" id="GO:0004326">
    <property type="term" value="F:tetrahydrofolylpolyglutamate synthase activity"/>
    <property type="evidence" value="ECO:0007669"/>
    <property type="project" value="InterPro"/>
</dbReference>
<feature type="binding site" evidence="11">
    <location>
        <begin position="108"/>
        <end position="114"/>
    </location>
    <ligand>
        <name>ATP</name>
        <dbReference type="ChEBI" id="CHEBI:30616"/>
    </ligand>
</feature>
<dbReference type="NCBIfam" id="NF001126">
    <property type="entry name" value="PRK00139.1-4"/>
    <property type="match status" value="1"/>
</dbReference>
<keyword evidence="9 11" id="KW-0131">Cell cycle</keyword>
<evidence type="ECO:0000256" key="12">
    <source>
        <dbReference type="RuleBase" id="RU004135"/>
    </source>
</evidence>
<dbReference type="HAMAP" id="MF_00208">
    <property type="entry name" value="MurE"/>
    <property type="match status" value="1"/>
</dbReference>
<dbReference type="Pfam" id="PF02875">
    <property type="entry name" value="Mur_ligase_C"/>
    <property type="match status" value="1"/>
</dbReference>
<dbReference type="EMBL" id="AP009510">
    <property type="protein sequence ID" value="BAG13662.1"/>
    <property type="molecule type" value="Genomic_DNA"/>
</dbReference>
<evidence type="ECO:0000256" key="9">
    <source>
        <dbReference type="ARBA" id="ARBA00023306"/>
    </source>
</evidence>